<comment type="caution">
    <text evidence="1">The sequence shown here is derived from an EMBL/GenBank/DDBJ whole genome shotgun (WGS) entry which is preliminary data.</text>
</comment>
<dbReference type="EMBL" id="CM046394">
    <property type="protein sequence ID" value="KAI8548742.1"/>
    <property type="molecule type" value="Genomic_DNA"/>
</dbReference>
<organism evidence="1 2">
    <name type="scientific">Rhododendron molle</name>
    <name type="common">Chinese azalea</name>
    <name type="synonym">Azalea mollis</name>
    <dbReference type="NCBI Taxonomy" id="49168"/>
    <lineage>
        <taxon>Eukaryota</taxon>
        <taxon>Viridiplantae</taxon>
        <taxon>Streptophyta</taxon>
        <taxon>Embryophyta</taxon>
        <taxon>Tracheophyta</taxon>
        <taxon>Spermatophyta</taxon>
        <taxon>Magnoliopsida</taxon>
        <taxon>eudicotyledons</taxon>
        <taxon>Gunneridae</taxon>
        <taxon>Pentapetalae</taxon>
        <taxon>asterids</taxon>
        <taxon>Ericales</taxon>
        <taxon>Ericaceae</taxon>
        <taxon>Ericoideae</taxon>
        <taxon>Rhodoreae</taxon>
        <taxon>Rhododendron</taxon>
    </lineage>
</organism>
<dbReference type="Proteomes" id="UP001062846">
    <property type="component" value="Chromosome 7"/>
</dbReference>
<keyword evidence="2" id="KW-1185">Reference proteome</keyword>
<evidence type="ECO:0000313" key="2">
    <source>
        <dbReference type="Proteomes" id="UP001062846"/>
    </source>
</evidence>
<evidence type="ECO:0000313" key="1">
    <source>
        <dbReference type="EMBL" id="KAI8548742.1"/>
    </source>
</evidence>
<gene>
    <name evidence="1" type="ORF">RHMOL_Rhmol07G0297200</name>
</gene>
<name>A0ACC0N7V9_RHOML</name>
<proteinExistence type="predicted"/>
<accession>A0ACC0N7V9</accession>
<protein>
    <submittedName>
        <fullName evidence="1">Uncharacterized protein</fullName>
    </submittedName>
</protein>
<reference evidence="1" key="1">
    <citation type="submission" date="2022-02" db="EMBL/GenBank/DDBJ databases">
        <title>Plant Genome Project.</title>
        <authorList>
            <person name="Zhang R.-G."/>
        </authorList>
    </citation>
    <scope>NUCLEOTIDE SEQUENCE</scope>
    <source>
        <strain evidence="1">AT1</strain>
    </source>
</reference>
<sequence length="736" mass="80718">MVKAVEVTNEVNQWAEKETNGLIKEVLPSGSVDASTKLIFANALYFKGAWTAKFDASKTKDQEFHLLNGSSVQVPFMTSKKKQLVRAFDGFKVLGLPYKQGEDKRRFSMYFFLPNAKDGLSALMEKVSSESGFLDRHLPYQEVEVGEFRIPKFKISFGFEASKVLKGLGLVLPFSGGEGLTEMVDSPTVGRNLYVSSIFHKSFIEVNEEGTEAAAASAAVVKLRGLSIPEKIDFVADRPFLFVIREDMTGVVLFIGHVLNPLRKICVAVPKGTVQEVPLTRIVGAISSLEDELNSGTGRYVPKLGKTAGSKGPTQSQVLSFLNSKSTDDLNSLTSQLVLVFADGGPAGGPKLSFANGIWVDQTLSLKLSFKKVADTVYKAALNHVDFQTKAVEVTNEVNQWAEKETNGLIKEVLPSAGSKGPTQSQVLSFLDSRSTDDLNSLTSQLALVFADGGPAGGPKLSFANGIWVDQTLSLKLSFKKVADTDYKAALNHVDFQTKAVEVTNEVNQWAEKETNGLIKEVLPSGAWTEKFDASKTKHQDFHLLNGSSVRIPFMTSKNDQFVSEFDSFKVLRLPYKQGEDERRFSMYLFLPNANDGLSSLMEKVSSESGFLDDHLACRKKEMGKFRIPKFKFSFGFEASEVLKGLGLVLPFTPGEAGLTKMVESTTVSRKLYVSSIFHKAFIEVNEEGTKAAAASAGVFKLCCLVRKINFVANHPFLFVIREDMTGVVLFIGQVA</sequence>